<comment type="caution">
    <text evidence="1">The sequence shown here is derived from an EMBL/GenBank/DDBJ whole genome shotgun (WGS) entry which is preliminary data.</text>
</comment>
<reference evidence="1" key="2">
    <citation type="submission" date="2023-05" db="EMBL/GenBank/DDBJ databases">
        <authorList>
            <consortium name="Lawrence Berkeley National Laboratory"/>
            <person name="Steindorff A."/>
            <person name="Hensen N."/>
            <person name="Bonometti L."/>
            <person name="Westerberg I."/>
            <person name="Brannstrom I.O."/>
            <person name="Guillou S."/>
            <person name="Cros-Aarteil S."/>
            <person name="Calhoun S."/>
            <person name="Haridas S."/>
            <person name="Kuo A."/>
            <person name="Mondo S."/>
            <person name="Pangilinan J."/>
            <person name="Riley R."/>
            <person name="Labutti K."/>
            <person name="Andreopoulos B."/>
            <person name="Lipzen A."/>
            <person name="Chen C."/>
            <person name="Yanf M."/>
            <person name="Daum C."/>
            <person name="Ng V."/>
            <person name="Clum A."/>
            <person name="Ohm R."/>
            <person name="Martin F."/>
            <person name="Silar P."/>
            <person name="Natvig D."/>
            <person name="Lalanne C."/>
            <person name="Gautier V."/>
            <person name="Ament-Velasquez S.L."/>
            <person name="Kruys A."/>
            <person name="Hutchinson M.I."/>
            <person name="Powell A.J."/>
            <person name="Barry K."/>
            <person name="Miller A.N."/>
            <person name="Grigoriev I.V."/>
            <person name="Debuchy R."/>
            <person name="Gladieux P."/>
            <person name="Thoren M.H."/>
            <person name="Johannesson H."/>
        </authorList>
    </citation>
    <scope>NUCLEOTIDE SEQUENCE</scope>
    <source>
        <strain evidence="1">CBS 141.50</strain>
    </source>
</reference>
<dbReference type="EMBL" id="MU853600">
    <property type="protein sequence ID" value="KAK4142202.1"/>
    <property type="molecule type" value="Genomic_DNA"/>
</dbReference>
<evidence type="ECO:0000313" key="1">
    <source>
        <dbReference type="EMBL" id="KAK4142202.1"/>
    </source>
</evidence>
<protein>
    <submittedName>
        <fullName evidence="1">Uncharacterized protein</fullName>
    </submittedName>
</protein>
<organism evidence="1 2">
    <name type="scientific">Dichotomopilus funicola</name>
    <dbReference type="NCBI Taxonomy" id="1934379"/>
    <lineage>
        <taxon>Eukaryota</taxon>
        <taxon>Fungi</taxon>
        <taxon>Dikarya</taxon>
        <taxon>Ascomycota</taxon>
        <taxon>Pezizomycotina</taxon>
        <taxon>Sordariomycetes</taxon>
        <taxon>Sordariomycetidae</taxon>
        <taxon>Sordariales</taxon>
        <taxon>Chaetomiaceae</taxon>
        <taxon>Dichotomopilus</taxon>
    </lineage>
</organism>
<reference evidence="1" key="1">
    <citation type="journal article" date="2023" name="Mol. Phylogenet. Evol.">
        <title>Genome-scale phylogeny and comparative genomics of the fungal order Sordariales.</title>
        <authorList>
            <person name="Hensen N."/>
            <person name="Bonometti L."/>
            <person name="Westerberg I."/>
            <person name="Brannstrom I.O."/>
            <person name="Guillou S."/>
            <person name="Cros-Aarteil S."/>
            <person name="Calhoun S."/>
            <person name="Haridas S."/>
            <person name="Kuo A."/>
            <person name="Mondo S."/>
            <person name="Pangilinan J."/>
            <person name="Riley R."/>
            <person name="LaButti K."/>
            <person name="Andreopoulos B."/>
            <person name="Lipzen A."/>
            <person name="Chen C."/>
            <person name="Yan M."/>
            <person name="Daum C."/>
            <person name="Ng V."/>
            <person name="Clum A."/>
            <person name="Steindorff A."/>
            <person name="Ohm R.A."/>
            <person name="Martin F."/>
            <person name="Silar P."/>
            <person name="Natvig D.O."/>
            <person name="Lalanne C."/>
            <person name="Gautier V."/>
            <person name="Ament-Velasquez S.L."/>
            <person name="Kruys A."/>
            <person name="Hutchinson M.I."/>
            <person name="Powell A.J."/>
            <person name="Barry K."/>
            <person name="Miller A.N."/>
            <person name="Grigoriev I.V."/>
            <person name="Debuchy R."/>
            <person name="Gladieux P."/>
            <person name="Hiltunen Thoren M."/>
            <person name="Johannesson H."/>
        </authorList>
    </citation>
    <scope>NUCLEOTIDE SEQUENCE</scope>
    <source>
        <strain evidence="1">CBS 141.50</strain>
    </source>
</reference>
<gene>
    <name evidence="1" type="ORF">C8A04DRAFT_30159</name>
</gene>
<sequence>MGGLGQLSKLPPEILDLILDWLCLHHVHDLQVYVGERSFEPYKSPSHQHDDVRASFTGLASLCRASKYLNQLTTWRLYHSLIEQKTNLGWARLARTLIRRKDLAALVRHLFVEFQEKRSYHSFLPPEVNSYFAEQVALTPGVGLKADSLTRSELADTASEPAAALLTSLCPNLLTAKFASPMDPGLPVALGLSPPGSLASLRDVQILHLDPEFTFDLSVYTRFFRAAPNIRLLRLLQVICSQPLEEGLGLENVTDLELLISCMAGDDLAHILRLCPNVQRLTYVCGPLYEVDQFNPREAVAMVLEHSPKIQRFELDLAARLGYDDWDEDDMLAAKGVLERNRAVECDFRPEPDSDSDSD</sequence>
<dbReference type="RefSeq" id="XP_062635573.1">
    <property type="nucleotide sequence ID" value="XM_062781272.1"/>
</dbReference>
<name>A0AAN6UZQ5_9PEZI</name>
<dbReference type="GeneID" id="87817885"/>
<dbReference type="Proteomes" id="UP001302676">
    <property type="component" value="Unassembled WGS sequence"/>
</dbReference>
<proteinExistence type="predicted"/>
<keyword evidence="2" id="KW-1185">Reference proteome</keyword>
<evidence type="ECO:0000313" key="2">
    <source>
        <dbReference type="Proteomes" id="UP001302676"/>
    </source>
</evidence>
<accession>A0AAN6UZQ5</accession>
<dbReference type="AlphaFoldDB" id="A0AAN6UZQ5"/>